<comment type="cofactor">
    <cofactor evidence="1 3">
        <name>pyridoxal 5'-phosphate</name>
        <dbReference type="ChEBI" id="CHEBI:597326"/>
    </cofactor>
</comment>
<gene>
    <name evidence="5" type="primary">vioD</name>
    <name evidence="5" type="ORF">OG849_30105</name>
</gene>
<dbReference type="Gene3D" id="3.90.1150.10">
    <property type="entry name" value="Aspartate Aminotransferase, domain 1"/>
    <property type="match status" value="1"/>
</dbReference>
<dbReference type="PANTHER" id="PTHR43510">
    <property type="entry name" value="AMINOTRANSFERASE FUNCTION, HYPOTHETICAL (EUROFUNG)"/>
    <property type="match status" value="1"/>
</dbReference>
<evidence type="ECO:0000259" key="4">
    <source>
        <dbReference type="Pfam" id="PF00155"/>
    </source>
</evidence>
<dbReference type="InterPro" id="IPR015422">
    <property type="entry name" value="PyrdxlP-dep_Trfase_small"/>
</dbReference>
<reference evidence="5 6" key="1">
    <citation type="submission" date="2022-10" db="EMBL/GenBank/DDBJ databases">
        <title>The complete genomes of actinobacterial strains from the NBC collection.</title>
        <authorList>
            <person name="Joergensen T.S."/>
            <person name="Alvarez Arevalo M."/>
            <person name="Sterndorff E.B."/>
            <person name="Faurdal D."/>
            <person name="Vuksanovic O."/>
            <person name="Mourched A.-S."/>
            <person name="Charusanti P."/>
            <person name="Shaw S."/>
            <person name="Blin K."/>
            <person name="Weber T."/>
        </authorList>
    </citation>
    <scope>NUCLEOTIDE SEQUENCE [LARGE SCALE GENOMIC DNA]</scope>
    <source>
        <strain evidence="5 6">NBC 01792</strain>
    </source>
</reference>
<dbReference type="GO" id="GO:0016829">
    <property type="term" value="F:lyase activity"/>
    <property type="evidence" value="ECO:0007669"/>
    <property type="project" value="UniProtKB-KW"/>
</dbReference>
<keyword evidence="6" id="KW-1185">Reference proteome</keyword>
<dbReference type="InterPro" id="IPR004839">
    <property type="entry name" value="Aminotransferase_I/II_large"/>
</dbReference>
<dbReference type="EC" id="4.2.1.145" evidence="5"/>
<dbReference type="Proteomes" id="UP001356428">
    <property type="component" value="Chromosome"/>
</dbReference>
<dbReference type="CDD" id="cd00609">
    <property type="entry name" value="AAT_like"/>
    <property type="match status" value="1"/>
</dbReference>
<dbReference type="RefSeq" id="WP_326702818.1">
    <property type="nucleotide sequence ID" value="NZ_CP109083.1"/>
</dbReference>
<proteinExistence type="inferred from homology"/>
<dbReference type="Gene3D" id="3.40.640.10">
    <property type="entry name" value="Type I PLP-dependent aspartate aminotransferase-like (Major domain)"/>
    <property type="match status" value="1"/>
</dbReference>
<dbReference type="Pfam" id="PF00155">
    <property type="entry name" value="Aminotran_1_2"/>
    <property type="match status" value="1"/>
</dbReference>
<sequence length="373" mass="40364">MALADIAPALLEDWLRTRYFTAKTDISSSGMAPGSLAGLRQQVGLEWSELDALDFRDSPSQGGARLRHALAERFVPGAEDRVMVTNGSSEALFLTLAALIRQDDEVVVVRPAYQSLYSPAVALGARLRFWDLAPEDDFVPDLAALERVLTPRTKLVIVNFPHNPTGATLTPEQYREFTSLISRHGCYLLWDGAFGELTHGQDPLPDPSGELARCVSTGTLSKSYGLPGLRVGWCFAPAELLPEMVRVRDYLTLNVSPLNETVAAAAVEHADSLLAVQRARAGRGRNVLTRWAARHPGLVALPPPHGGVCAFPALRGVPDVTAMADRLAREHGVLVAPGECFGHDDRVRIGFGGDIEELDEGLRVLAEQAGPVR</sequence>
<dbReference type="NCBIfam" id="TIGR03947">
    <property type="entry name" value="viomycin_VioD"/>
    <property type="match status" value="1"/>
</dbReference>
<feature type="domain" description="Aminotransferase class I/classII large" evidence="4">
    <location>
        <begin position="59"/>
        <end position="364"/>
    </location>
</feature>
<name>A0ABZ1F4S2_9ACTN</name>
<evidence type="ECO:0000256" key="2">
    <source>
        <dbReference type="ARBA" id="ARBA00022898"/>
    </source>
</evidence>
<dbReference type="InterPro" id="IPR015421">
    <property type="entry name" value="PyrdxlP-dep_Trfase_major"/>
</dbReference>
<accession>A0ABZ1F4S2</accession>
<evidence type="ECO:0000313" key="5">
    <source>
        <dbReference type="EMBL" id="WSB11203.1"/>
    </source>
</evidence>
<evidence type="ECO:0000256" key="1">
    <source>
        <dbReference type="ARBA" id="ARBA00001933"/>
    </source>
</evidence>
<evidence type="ECO:0000256" key="3">
    <source>
        <dbReference type="RuleBase" id="RU003693"/>
    </source>
</evidence>
<keyword evidence="5" id="KW-0456">Lyase</keyword>
<dbReference type="EMBL" id="CP109083">
    <property type="protein sequence ID" value="WSB11203.1"/>
    <property type="molecule type" value="Genomic_DNA"/>
</dbReference>
<dbReference type="InterPro" id="IPR015424">
    <property type="entry name" value="PyrdxlP-dep_Trfase"/>
</dbReference>
<dbReference type="PROSITE" id="PS00599">
    <property type="entry name" value="AA_TRANSFER_CLASS_2"/>
    <property type="match status" value="1"/>
</dbReference>
<dbReference type="PANTHER" id="PTHR43510:SF1">
    <property type="entry name" value="AMINOTRANSFERASE FUNCTION, HYPOTHETICAL (EUROFUNG)"/>
    <property type="match status" value="1"/>
</dbReference>
<dbReference type="SUPFAM" id="SSF53383">
    <property type="entry name" value="PLP-dependent transferases"/>
    <property type="match status" value="1"/>
</dbReference>
<protein>
    <submittedName>
        <fullName evidence="5">Capreomycidine synthase</fullName>
        <ecNumber evidence="5">4.2.1.145</ecNumber>
    </submittedName>
</protein>
<keyword evidence="2 3" id="KW-0663">Pyridoxal phosphate</keyword>
<evidence type="ECO:0000313" key="6">
    <source>
        <dbReference type="Proteomes" id="UP001356428"/>
    </source>
</evidence>
<comment type="similarity">
    <text evidence="3">Belongs to the class-II pyridoxal-phosphate-dependent aminotransferase family.</text>
</comment>
<dbReference type="InterPro" id="IPR023965">
    <property type="entry name" value="Capreomycidine_synthase"/>
</dbReference>
<dbReference type="InterPro" id="IPR001917">
    <property type="entry name" value="Aminotrans_II_pyridoxalP_BS"/>
</dbReference>
<organism evidence="5 6">
    <name type="scientific">Streptomyces cyaneofuscatus</name>
    <dbReference type="NCBI Taxonomy" id="66883"/>
    <lineage>
        <taxon>Bacteria</taxon>
        <taxon>Bacillati</taxon>
        <taxon>Actinomycetota</taxon>
        <taxon>Actinomycetes</taxon>
        <taxon>Kitasatosporales</taxon>
        <taxon>Streptomycetaceae</taxon>
        <taxon>Streptomyces</taxon>
    </lineage>
</organism>